<feature type="transmembrane region" description="Helical" evidence="12">
    <location>
        <begin position="207"/>
        <end position="227"/>
    </location>
</feature>
<reference evidence="16 17" key="1">
    <citation type="submission" date="2019-01" db="EMBL/GenBank/DDBJ databases">
        <title>Bacillus sp. M5HDSG1-1, whole genome shotgun sequence.</title>
        <authorList>
            <person name="Tuo L."/>
        </authorList>
    </citation>
    <scope>NUCLEOTIDE SEQUENCE [LARGE SCALE GENOMIC DNA]</scope>
    <source>
        <strain evidence="16 17">M5HDSG1-1</strain>
    </source>
</reference>
<gene>
    <name evidence="16" type="ORF">EM808_16970</name>
</gene>
<dbReference type="GO" id="GO:0008982">
    <property type="term" value="F:protein-N(PI)-phosphohistidine-sugar phosphotransferase activity"/>
    <property type="evidence" value="ECO:0007669"/>
    <property type="project" value="InterPro"/>
</dbReference>
<evidence type="ECO:0000259" key="15">
    <source>
        <dbReference type="PROSITE" id="PS51103"/>
    </source>
</evidence>
<dbReference type="FunFam" id="2.70.70.10:FF:000001">
    <property type="entry name" value="PTS system glucose-specific IIA component"/>
    <property type="match status" value="1"/>
</dbReference>
<proteinExistence type="predicted"/>
<dbReference type="InterPro" id="IPR036878">
    <property type="entry name" value="Glu_permease_IIB"/>
</dbReference>
<dbReference type="GO" id="GO:0015771">
    <property type="term" value="P:trehalose transport"/>
    <property type="evidence" value="ECO:0007669"/>
    <property type="project" value="TreeGrafter"/>
</dbReference>
<accession>A0A437K9A4</accession>
<dbReference type="Pfam" id="PF02378">
    <property type="entry name" value="PTS_EIIC"/>
    <property type="match status" value="1"/>
</dbReference>
<dbReference type="InterPro" id="IPR001127">
    <property type="entry name" value="PTS_EIIA_1_perm"/>
</dbReference>
<feature type="domain" description="PTS EIIB type-1" evidence="14">
    <location>
        <begin position="4"/>
        <end position="85"/>
    </location>
</feature>
<dbReference type="EMBL" id="RZTZ01000006">
    <property type="protein sequence ID" value="RVT60907.1"/>
    <property type="molecule type" value="Genomic_DNA"/>
</dbReference>
<name>A0A437K9A4_9BACI</name>
<keyword evidence="5" id="KW-0808">Transferase</keyword>
<dbReference type="InterPro" id="IPR050558">
    <property type="entry name" value="PTS_Sugar-Specific_Components"/>
</dbReference>
<evidence type="ECO:0000259" key="14">
    <source>
        <dbReference type="PROSITE" id="PS51098"/>
    </source>
</evidence>
<dbReference type="SUPFAM" id="SSF51261">
    <property type="entry name" value="Duplicated hybrid motif"/>
    <property type="match status" value="1"/>
</dbReference>
<keyword evidence="17" id="KW-1185">Reference proteome</keyword>
<organism evidence="16 17">
    <name type="scientific">Niallia taxi</name>
    <dbReference type="NCBI Taxonomy" id="2499688"/>
    <lineage>
        <taxon>Bacteria</taxon>
        <taxon>Bacillati</taxon>
        <taxon>Bacillota</taxon>
        <taxon>Bacilli</taxon>
        <taxon>Bacillales</taxon>
        <taxon>Bacillaceae</taxon>
        <taxon>Niallia</taxon>
    </lineage>
</organism>
<keyword evidence="10 12" id="KW-0472">Membrane</keyword>
<dbReference type="PROSITE" id="PS51098">
    <property type="entry name" value="PTS_EIIB_TYPE_1"/>
    <property type="match status" value="1"/>
</dbReference>
<evidence type="ECO:0000256" key="1">
    <source>
        <dbReference type="ARBA" id="ARBA00004651"/>
    </source>
</evidence>
<evidence type="ECO:0000256" key="9">
    <source>
        <dbReference type="ARBA" id="ARBA00022989"/>
    </source>
</evidence>
<evidence type="ECO:0000256" key="10">
    <source>
        <dbReference type="ARBA" id="ARBA00023136"/>
    </source>
</evidence>
<dbReference type="GO" id="GO:0005886">
    <property type="term" value="C:plasma membrane"/>
    <property type="evidence" value="ECO:0007669"/>
    <property type="project" value="UniProtKB-SubCell"/>
</dbReference>
<dbReference type="Pfam" id="PF00367">
    <property type="entry name" value="PTS_EIIB"/>
    <property type="match status" value="1"/>
</dbReference>
<keyword evidence="2" id="KW-0813">Transport</keyword>
<dbReference type="Pfam" id="PF00358">
    <property type="entry name" value="PTS_EIIA_1"/>
    <property type="match status" value="1"/>
</dbReference>
<dbReference type="PANTHER" id="PTHR30175:SF1">
    <property type="entry name" value="PTS SYSTEM ARBUTIN-, CELLOBIOSE-, AND SALICIN-SPECIFIC EIIBC COMPONENT-RELATED"/>
    <property type="match status" value="1"/>
</dbReference>
<feature type="transmembrane region" description="Helical" evidence="12">
    <location>
        <begin position="282"/>
        <end position="300"/>
    </location>
</feature>
<dbReference type="PROSITE" id="PS51103">
    <property type="entry name" value="PTS_EIIC_TYPE_1"/>
    <property type="match status" value="1"/>
</dbReference>
<feature type="transmembrane region" description="Helical" evidence="12">
    <location>
        <begin position="239"/>
        <end position="262"/>
    </location>
</feature>
<dbReference type="NCBIfam" id="TIGR00830">
    <property type="entry name" value="PTBA"/>
    <property type="match status" value="1"/>
</dbReference>
<dbReference type="InterPro" id="IPR011055">
    <property type="entry name" value="Dup_hybrid_motif"/>
</dbReference>
<evidence type="ECO:0000256" key="11">
    <source>
        <dbReference type="PROSITE-ProRule" id="PRU00421"/>
    </source>
</evidence>
<dbReference type="PROSITE" id="PS01035">
    <property type="entry name" value="PTS_EIIB_TYPE_1_CYS"/>
    <property type="match status" value="1"/>
</dbReference>
<comment type="subcellular location">
    <subcellularLocation>
        <location evidence="1">Cell membrane</location>
        <topology evidence="1">Multi-pass membrane protein</topology>
    </subcellularLocation>
</comment>
<evidence type="ECO:0000256" key="6">
    <source>
        <dbReference type="ARBA" id="ARBA00022683"/>
    </source>
</evidence>
<dbReference type="SUPFAM" id="SSF55604">
    <property type="entry name" value="Glucose permease domain IIB"/>
    <property type="match status" value="1"/>
</dbReference>
<feature type="transmembrane region" description="Helical" evidence="12">
    <location>
        <begin position="103"/>
        <end position="125"/>
    </location>
</feature>
<evidence type="ECO:0000256" key="7">
    <source>
        <dbReference type="ARBA" id="ARBA00022692"/>
    </source>
</evidence>
<dbReference type="GO" id="GO:0009401">
    <property type="term" value="P:phosphoenolpyruvate-dependent sugar phosphotransferase system"/>
    <property type="evidence" value="ECO:0007669"/>
    <property type="project" value="UniProtKB-KW"/>
</dbReference>
<evidence type="ECO:0000256" key="8">
    <source>
        <dbReference type="ARBA" id="ARBA00022777"/>
    </source>
</evidence>
<dbReference type="Gene3D" id="3.30.1360.60">
    <property type="entry name" value="Glucose permease domain IIB"/>
    <property type="match status" value="1"/>
</dbReference>
<keyword evidence="7 12" id="KW-0812">Transmembrane</keyword>
<comment type="caution">
    <text evidence="16">The sequence shown here is derived from an EMBL/GenBank/DDBJ whole genome shotgun (WGS) entry which is preliminary data.</text>
</comment>
<keyword evidence="3" id="KW-1003">Cell membrane</keyword>
<dbReference type="InterPro" id="IPR013013">
    <property type="entry name" value="PTS_EIIC_1"/>
</dbReference>
<dbReference type="PROSITE" id="PS51093">
    <property type="entry name" value="PTS_EIIA_TYPE_1"/>
    <property type="match status" value="1"/>
</dbReference>
<feature type="transmembrane region" description="Helical" evidence="12">
    <location>
        <begin position="145"/>
        <end position="164"/>
    </location>
</feature>
<keyword evidence="8" id="KW-0418">Kinase</keyword>
<feature type="transmembrane region" description="Helical" evidence="12">
    <location>
        <begin position="321"/>
        <end position="343"/>
    </location>
</feature>
<evidence type="ECO:0000256" key="5">
    <source>
        <dbReference type="ARBA" id="ARBA00022679"/>
    </source>
</evidence>
<dbReference type="FunFam" id="3.30.1360.60:FF:000001">
    <property type="entry name" value="PTS system glucose-specific IIBC component PtsG"/>
    <property type="match status" value="1"/>
</dbReference>
<dbReference type="GO" id="GO:0090589">
    <property type="term" value="F:protein-phosphocysteine-trehalose phosphotransferase system transporter activity"/>
    <property type="evidence" value="ECO:0007669"/>
    <property type="project" value="TreeGrafter"/>
</dbReference>
<evidence type="ECO:0000256" key="3">
    <source>
        <dbReference type="ARBA" id="ARBA00022475"/>
    </source>
</evidence>
<protein>
    <submittedName>
        <fullName evidence="16">PTS beta-glucoside transporter subunit IIBCA</fullName>
    </submittedName>
</protein>
<dbReference type="RefSeq" id="WP_127739379.1">
    <property type="nucleotide sequence ID" value="NZ_CP196003.1"/>
</dbReference>
<keyword evidence="6" id="KW-0598">Phosphotransferase system</keyword>
<sequence>MSYKQTAAEVLKYVGGNENVSHLEHCSTRLRFSLNDNSKANVDQLKKIPGVMAVKMNAQCQVVIGNEVVEVYDEVKKLLVTNEGATNANSQHKPKQKQKIGSVILDFVVGIFQPLVPAIAGGGILKSLLLLLSVMGVMDPAGQTYQILNMIGDAPLYFLPLLVAVTTANKLKVNSLVALSAVGALVLPNMAAMIGEGAQLFSFNIENIAYTYQVFPAILTILFYAQVEKLFTKISPKPIRIFFVPMISLLITVPIALLILGPIGFTFGQGLSAVILAIFDKVGWIAVALLATVLPLMVATGMHKAMVPYAVTTMSELGKEILYLPASLAHNLAESGACFAVAIRTKDKVLKSTAISAGISALFGITEPALYGVTIQNKKVLSSVMIGSFVGGTFIGIAGLQAFVLVGPGLASLSMFISEELPNNIINAIIGLVISFGVAFVAAFLLGKDKSADKKVVEGPQDQVTKNHSKLESEFKSPLVGKMVNLSDVNDEVFSSKVMGDGIAIIPSKGELYAPTDGKIEMIFETNHALGLTTDQGAQILFHVGLNTVQLAGKYFEPQVKVGDEVKTGDLLLKFDLEKIKEEFDPVTIAVVTSKENYTVKVADIKQVEPKDTLMYISALGY</sequence>
<dbReference type="InterPro" id="IPR018113">
    <property type="entry name" value="PTrfase_EIIB_Cys"/>
</dbReference>
<dbReference type="NCBIfam" id="TIGR01995">
    <property type="entry name" value="PTS-II-ABC-beta"/>
    <property type="match status" value="1"/>
</dbReference>
<dbReference type="InterPro" id="IPR011297">
    <property type="entry name" value="PTS_IIABC_b_glu"/>
</dbReference>
<dbReference type="InterPro" id="IPR001996">
    <property type="entry name" value="PTS_IIB_1"/>
</dbReference>
<evidence type="ECO:0000256" key="4">
    <source>
        <dbReference type="ARBA" id="ARBA00022597"/>
    </source>
</evidence>
<dbReference type="PROSITE" id="PS00371">
    <property type="entry name" value="PTS_EIIA_TYPE_1_HIS"/>
    <property type="match status" value="1"/>
</dbReference>
<feature type="transmembrane region" description="Helical" evidence="12">
    <location>
        <begin position="355"/>
        <end position="373"/>
    </location>
</feature>
<feature type="transmembrane region" description="Helical" evidence="12">
    <location>
        <begin position="176"/>
        <end position="195"/>
    </location>
</feature>
<feature type="domain" description="PTS EIIA type-1" evidence="13">
    <location>
        <begin position="491"/>
        <end position="595"/>
    </location>
</feature>
<dbReference type="Proteomes" id="UP000288024">
    <property type="component" value="Unassembled WGS sequence"/>
</dbReference>
<keyword evidence="4" id="KW-0762">Sugar transport</keyword>
<dbReference type="GO" id="GO:0016301">
    <property type="term" value="F:kinase activity"/>
    <property type="evidence" value="ECO:0007669"/>
    <property type="project" value="UniProtKB-KW"/>
</dbReference>
<dbReference type="Gene3D" id="2.70.70.10">
    <property type="entry name" value="Glucose Permease (Domain IIA)"/>
    <property type="match status" value="1"/>
</dbReference>
<evidence type="ECO:0000259" key="13">
    <source>
        <dbReference type="PROSITE" id="PS51093"/>
    </source>
</evidence>
<dbReference type="PANTHER" id="PTHR30175">
    <property type="entry name" value="PHOSPHOTRANSFERASE SYSTEM TRANSPORT PROTEIN"/>
    <property type="match status" value="1"/>
</dbReference>
<feature type="transmembrane region" description="Helical" evidence="12">
    <location>
        <begin position="380"/>
        <end position="405"/>
    </location>
</feature>
<evidence type="ECO:0000313" key="17">
    <source>
        <dbReference type="Proteomes" id="UP000288024"/>
    </source>
</evidence>
<dbReference type="AlphaFoldDB" id="A0A437K9A4"/>
<evidence type="ECO:0000313" key="16">
    <source>
        <dbReference type="EMBL" id="RVT60907.1"/>
    </source>
</evidence>
<evidence type="ECO:0000256" key="12">
    <source>
        <dbReference type="SAM" id="Phobius"/>
    </source>
</evidence>
<keyword evidence="9 12" id="KW-1133">Transmembrane helix</keyword>
<dbReference type="CDD" id="cd00212">
    <property type="entry name" value="PTS_IIB_glc"/>
    <property type="match status" value="1"/>
</dbReference>
<feature type="domain" description="PTS EIIC type-1" evidence="15">
    <location>
        <begin position="106"/>
        <end position="462"/>
    </location>
</feature>
<feature type="active site" description="Phosphocysteine intermediate; for EIIB activity" evidence="11">
    <location>
        <position position="26"/>
    </location>
</feature>
<feature type="transmembrane region" description="Helical" evidence="12">
    <location>
        <begin position="425"/>
        <end position="446"/>
    </location>
</feature>
<evidence type="ECO:0000256" key="2">
    <source>
        <dbReference type="ARBA" id="ARBA00022448"/>
    </source>
</evidence>
<dbReference type="InterPro" id="IPR003352">
    <property type="entry name" value="PTS_EIIC"/>
</dbReference>